<dbReference type="RefSeq" id="WP_011777259.1">
    <property type="nucleotide sequence ID" value="NC_008713.1"/>
</dbReference>
<organism evidence="2 3">
    <name type="scientific">Paenarthrobacter aurescens (strain TC1)</name>
    <dbReference type="NCBI Taxonomy" id="290340"/>
    <lineage>
        <taxon>Bacteria</taxon>
        <taxon>Bacillati</taxon>
        <taxon>Actinomycetota</taxon>
        <taxon>Actinomycetes</taxon>
        <taxon>Micrococcales</taxon>
        <taxon>Micrococcaceae</taxon>
        <taxon>Paenarthrobacter</taxon>
    </lineage>
</organism>
<protein>
    <recommendedName>
        <fullName evidence="1">Htaa domain-containing protein</fullName>
    </recommendedName>
</protein>
<proteinExistence type="predicted"/>
<dbReference type="HOGENOM" id="CLU_1599218_0_0_11"/>
<dbReference type="KEGG" id="aau:AAur_pTC20205"/>
<dbReference type="Pfam" id="PF04213">
    <property type="entry name" value="HtaA"/>
    <property type="match status" value="1"/>
</dbReference>
<evidence type="ECO:0000313" key="3">
    <source>
        <dbReference type="Proteomes" id="UP000000637"/>
    </source>
</evidence>
<keyword evidence="3" id="KW-1185">Reference proteome</keyword>
<sequence>MMSEPTVERADLGMAWAVKESFVQYVQSMRDGRILLREGAAVTNTRQFYFPFRSRDHSYGDNFVLQFGGEARFLAHHGLMSVSICNPKIIVGPDGACLSIEQGNEIVHLAHLDLPAVSVEDGINMWANVPVALTSAGAAVFADSYSAGETLAPLTMRAPSFVEVS</sequence>
<feature type="domain" description="Htaa" evidence="1">
    <location>
        <begin position="14"/>
        <end position="156"/>
    </location>
</feature>
<reference evidence="2 3" key="1">
    <citation type="journal article" date="2006" name="PLoS Genet.">
        <title>Secrets of soil survival revealed by the genome sequence of Arthrobacter aurescens TC1.</title>
        <authorList>
            <person name="Mongodin E.F."/>
            <person name="Shapir N."/>
            <person name="Daugherty S.C."/>
            <person name="DeBoy R.T."/>
            <person name="Emerson J.B."/>
            <person name="Shvartzbeyn A."/>
            <person name="Radune D."/>
            <person name="Vamathevan J."/>
            <person name="Riggs F."/>
            <person name="Grinberg V."/>
            <person name="Khouri H."/>
            <person name="Wackett L.P."/>
            <person name="Nelson K.E."/>
            <person name="Sadowsky M.J."/>
        </authorList>
    </citation>
    <scope>NUCLEOTIDE SEQUENCE [LARGE SCALE GENOMIC DNA]</scope>
    <source>
        <strain evidence="2 3">TC1</strain>
    </source>
</reference>
<evidence type="ECO:0000313" key="2">
    <source>
        <dbReference type="EMBL" id="ABM10740.1"/>
    </source>
</evidence>
<gene>
    <name evidence="2" type="ordered locus">AAur_pTC20205</name>
</gene>
<dbReference type="AlphaFoldDB" id="A1RDP2"/>
<keyword evidence="2" id="KW-0614">Plasmid</keyword>
<dbReference type="Proteomes" id="UP000000637">
    <property type="component" value="Plasmid pTC2"/>
</dbReference>
<dbReference type="OrthoDB" id="7210788at2"/>
<evidence type="ECO:0000259" key="1">
    <source>
        <dbReference type="Pfam" id="PF04213"/>
    </source>
</evidence>
<dbReference type="eggNOG" id="COG4886">
    <property type="taxonomic scope" value="Bacteria"/>
</dbReference>
<name>A1RDP2_PAEAT</name>
<geneLocation type="plasmid" evidence="2 3">
    <name>pTC2</name>
</geneLocation>
<accession>A1RDP2</accession>
<dbReference type="EMBL" id="CP000476">
    <property type="protein sequence ID" value="ABM10740.1"/>
    <property type="molecule type" value="Genomic_DNA"/>
</dbReference>
<dbReference type="InterPro" id="IPR007331">
    <property type="entry name" value="Htaa"/>
</dbReference>